<dbReference type="RefSeq" id="WP_268043344.1">
    <property type="nucleotide sequence ID" value="NZ_CP104064.1"/>
</dbReference>
<evidence type="ECO:0000313" key="2">
    <source>
        <dbReference type="Proteomes" id="UP001164803"/>
    </source>
</evidence>
<reference evidence="1" key="1">
    <citation type="submission" date="2022-08" db="EMBL/GenBank/DDBJ databases">
        <title>Alicyclobacillus dauci DSM2870, complete genome.</title>
        <authorList>
            <person name="Wang Q."/>
            <person name="Cai R."/>
            <person name="Wang Z."/>
        </authorList>
    </citation>
    <scope>NUCLEOTIDE SEQUENCE</scope>
    <source>
        <strain evidence="1">DSM 28700</strain>
    </source>
</reference>
<dbReference type="Proteomes" id="UP001164803">
    <property type="component" value="Chromosome"/>
</dbReference>
<proteinExistence type="predicted"/>
<keyword evidence="2" id="KW-1185">Reference proteome</keyword>
<organism evidence="1 2">
    <name type="scientific">Alicyclobacillus dauci</name>
    <dbReference type="NCBI Taxonomy" id="1475485"/>
    <lineage>
        <taxon>Bacteria</taxon>
        <taxon>Bacillati</taxon>
        <taxon>Bacillota</taxon>
        <taxon>Bacilli</taxon>
        <taxon>Bacillales</taxon>
        <taxon>Alicyclobacillaceae</taxon>
        <taxon>Alicyclobacillus</taxon>
    </lineage>
</organism>
<gene>
    <name evidence="1" type="ORF">NZD86_17550</name>
</gene>
<evidence type="ECO:0000313" key="1">
    <source>
        <dbReference type="EMBL" id="WAH36044.1"/>
    </source>
</evidence>
<accession>A0ABY6Z138</accession>
<evidence type="ECO:0008006" key="3">
    <source>
        <dbReference type="Google" id="ProtNLM"/>
    </source>
</evidence>
<sequence>MSFDPEMFESNEVTMQYLHDIIDKHSVSMEELSRRLHKVETLLSRMIEHISQNQPNL</sequence>
<name>A0ABY6Z138_9BACL</name>
<dbReference type="EMBL" id="CP104064">
    <property type="protein sequence ID" value="WAH36044.1"/>
    <property type="molecule type" value="Genomic_DNA"/>
</dbReference>
<protein>
    <recommendedName>
        <fullName evidence="3">Spo0E like sporulation regulatory protein</fullName>
    </recommendedName>
</protein>